<evidence type="ECO:0000256" key="10">
    <source>
        <dbReference type="ARBA" id="ARBA00023004"/>
    </source>
</evidence>
<dbReference type="PROSITE" id="PS51918">
    <property type="entry name" value="RADICAL_SAM"/>
    <property type="match status" value="1"/>
</dbReference>
<comment type="cofactor">
    <cofactor evidence="1">
        <name>[4Fe-4S] cluster</name>
        <dbReference type="ChEBI" id="CHEBI:49883"/>
    </cofactor>
</comment>
<dbReference type="Proteomes" id="UP000186777">
    <property type="component" value="Unassembled WGS sequence"/>
</dbReference>
<dbReference type="InterPro" id="IPR038135">
    <property type="entry name" value="Methylthiotransferase_N_sf"/>
</dbReference>
<dbReference type="PROSITE" id="PS01278">
    <property type="entry name" value="MTTASE_RADICAL"/>
    <property type="match status" value="1"/>
</dbReference>
<comment type="similarity">
    <text evidence="14">Belongs to the methylthiotransferase family. MtaB subfamily.</text>
</comment>
<evidence type="ECO:0000259" key="17">
    <source>
        <dbReference type="PROSITE" id="PS51449"/>
    </source>
</evidence>
<dbReference type="STRING" id="626940.BHW43_10695"/>
<dbReference type="InterPro" id="IPR007197">
    <property type="entry name" value="rSAM"/>
</dbReference>
<evidence type="ECO:0000256" key="4">
    <source>
        <dbReference type="ARBA" id="ARBA00022485"/>
    </source>
</evidence>
<comment type="function">
    <text evidence="2">Catalyzes the methylthiolation of N6-threonylcarbamoyladenosine (t(6)A), leading to the formation of 2-methylthio-N6-threonylcarbamoyladenosine (ms(2)t(6)A) at position 37 in tRNAs that read codons beginning with adenine.</text>
</comment>
<dbReference type="AlphaFoldDB" id="A0A1Q6R1K6"/>
<organism evidence="19 20">
    <name type="scientific">Phascolarctobacterium succinatutens</name>
    <dbReference type="NCBI Taxonomy" id="626940"/>
    <lineage>
        <taxon>Bacteria</taxon>
        <taxon>Bacillati</taxon>
        <taxon>Bacillota</taxon>
        <taxon>Negativicutes</taxon>
        <taxon>Acidaminococcales</taxon>
        <taxon>Acidaminococcaceae</taxon>
        <taxon>Phascolarctobacterium</taxon>
    </lineage>
</organism>
<feature type="domain" description="TRAM" evidence="16">
    <location>
        <begin position="377"/>
        <end position="437"/>
    </location>
</feature>
<evidence type="ECO:0000256" key="2">
    <source>
        <dbReference type="ARBA" id="ARBA00002399"/>
    </source>
</evidence>
<dbReference type="Gene3D" id="3.40.50.12160">
    <property type="entry name" value="Methylthiotransferase, N-terminal domain"/>
    <property type="match status" value="1"/>
</dbReference>
<sequence>MRKIAFYTLGCKVNQADTASMEGIFRASGYEVVPFGEPADVYLVNTCVVTNTGQRKSRQIINRAVRHNPLSLVVVTGCYPQTAPEEVRAIEGVDVIIGNQERGRIVELVEEALEHKRTEILDNVQQMTVDTKFEELGVGTETDKTRAFLKIQEGCNQFCTYCIIPFARGPLRSRSLESIREEVGKLVAAGYKEVVLIGIHLGCYGKELAKEGKHVTLYDAVKAALSVEGVQRVRLGSLESVEVEPRLLQLMAQEPRLQRHLHLPLQSGCDKILRAMHRPYDTKRFTELVNEIRAQVPDVAITTDVIVGFPGETEEDFATTLEFAKQCGFAKMHIFPYSKRKGTPAAEMKEQVDEAVKSERAARLAKVDDELHQKMLQSTVGKVEEVLFEQPVDDEHMEGLCGPYLRVVVPGTAELANTIAKVKITGIKEDFLLGELN</sequence>
<dbReference type="SFLD" id="SFLDF00295">
    <property type="entry name" value="threonylcarbamoyladenosine_tRN"/>
    <property type="match status" value="1"/>
</dbReference>
<keyword evidence="8" id="KW-0819">tRNA processing</keyword>
<evidence type="ECO:0000256" key="8">
    <source>
        <dbReference type="ARBA" id="ARBA00022694"/>
    </source>
</evidence>
<evidence type="ECO:0000256" key="1">
    <source>
        <dbReference type="ARBA" id="ARBA00001966"/>
    </source>
</evidence>
<dbReference type="EC" id="2.8.4.5" evidence="3"/>
<dbReference type="SFLD" id="SFLDS00029">
    <property type="entry name" value="Radical_SAM"/>
    <property type="match status" value="1"/>
</dbReference>
<dbReference type="InterPro" id="IPR005839">
    <property type="entry name" value="Methylthiotransferase"/>
</dbReference>
<evidence type="ECO:0000256" key="15">
    <source>
        <dbReference type="ARBA" id="ARBA00069898"/>
    </source>
</evidence>
<dbReference type="SUPFAM" id="SSF102114">
    <property type="entry name" value="Radical SAM enzymes"/>
    <property type="match status" value="1"/>
</dbReference>
<dbReference type="NCBIfam" id="TIGR00089">
    <property type="entry name" value="MiaB/RimO family radical SAM methylthiotransferase"/>
    <property type="match status" value="1"/>
</dbReference>
<evidence type="ECO:0000256" key="12">
    <source>
        <dbReference type="ARBA" id="ARBA00031213"/>
    </source>
</evidence>
<accession>A0A1Q6R1K6</accession>
<evidence type="ECO:0000256" key="13">
    <source>
        <dbReference type="ARBA" id="ARBA00051661"/>
    </source>
</evidence>
<dbReference type="FunFam" id="3.40.50.12160:FF:000004">
    <property type="entry name" value="Threonylcarbamoyladenosine tRNA methylthiotransferase MtaB"/>
    <property type="match status" value="1"/>
</dbReference>
<dbReference type="PROSITE" id="PS50926">
    <property type="entry name" value="TRAM"/>
    <property type="match status" value="1"/>
</dbReference>
<evidence type="ECO:0000256" key="3">
    <source>
        <dbReference type="ARBA" id="ARBA00013273"/>
    </source>
</evidence>
<evidence type="ECO:0000256" key="14">
    <source>
        <dbReference type="ARBA" id="ARBA00061574"/>
    </source>
</evidence>
<dbReference type="InterPro" id="IPR006467">
    <property type="entry name" value="MiaB-like_bact"/>
</dbReference>
<dbReference type="SFLD" id="SFLDG01082">
    <property type="entry name" value="B12-binding_domain_containing"/>
    <property type="match status" value="1"/>
</dbReference>
<proteinExistence type="inferred from homology"/>
<evidence type="ECO:0000256" key="6">
    <source>
        <dbReference type="ARBA" id="ARBA00022679"/>
    </source>
</evidence>
<dbReference type="PANTHER" id="PTHR11918">
    <property type="entry name" value="RADICAL SAM PROTEINS"/>
    <property type="match status" value="1"/>
</dbReference>
<evidence type="ECO:0000256" key="7">
    <source>
        <dbReference type="ARBA" id="ARBA00022691"/>
    </source>
</evidence>
<dbReference type="Pfam" id="PF00919">
    <property type="entry name" value="UPF0004"/>
    <property type="match status" value="1"/>
</dbReference>
<dbReference type="GO" id="GO:0035598">
    <property type="term" value="F:tRNA (N(6)-L-threonylcarbamoyladenosine(37)-C(2))-methylthiotransferase activity"/>
    <property type="evidence" value="ECO:0007669"/>
    <property type="project" value="UniProtKB-EC"/>
</dbReference>
<dbReference type="GO" id="GO:0046872">
    <property type="term" value="F:metal ion binding"/>
    <property type="evidence" value="ECO:0007669"/>
    <property type="project" value="UniProtKB-KW"/>
</dbReference>
<dbReference type="InterPro" id="IPR013848">
    <property type="entry name" value="Methylthiotransferase_N"/>
</dbReference>
<keyword evidence="7" id="KW-0949">S-adenosyl-L-methionine</keyword>
<comment type="caution">
    <text evidence="19">The sequence shown here is derived from an EMBL/GenBank/DDBJ whole genome shotgun (WGS) entry which is preliminary data.</text>
</comment>
<evidence type="ECO:0000256" key="9">
    <source>
        <dbReference type="ARBA" id="ARBA00022723"/>
    </source>
</evidence>
<evidence type="ECO:0000259" key="18">
    <source>
        <dbReference type="PROSITE" id="PS51918"/>
    </source>
</evidence>
<evidence type="ECO:0000256" key="11">
    <source>
        <dbReference type="ARBA" id="ARBA00023014"/>
    </source>
</evidence>
<dbReference type="InterPro" id="IPR006638">
    <property type="entry name" value="Elp3/MiaA/NifB-like_rSAM"/>
</dbReference>
<name>A0A1Q6R1K6_9FIRM</name>
<dbReference type="CDD" id="cd01335">
    <property type="entry name" value="Radical_SAM"/>
    <property type="match status" value="1"/>
</dbReference>
<dbReference type="InterPro" id="IPR023404">
    <property type="entry name" value="rSAM_horseshoe"/>
</dbReference>
<dbReference type="PANTHER" id="PTHR11918:SF45">
    <property type="entry name" value="THREONYLCARBAMOYLADENOSINE TRNA METHYLTHIOTRANSFERASE"/>
    <property type="match status" value="1"/>
</dbReference>
<feature type="domain" description="Radical SAM core" evidence="18">
    <location>
        <begin position="141"/>
        <end position="374"/>
    </location>
</feature>
<comment type="catalytic activity">
    <reaction evidence="13">
        <text>N(6)-L-threonylcarbamoyladenosine(37) in tRNA + (sulfur carrier)-SH + AH2 + 2 S-adenosyl-L-methionine = 2-methylsulfanyl-N(6)-L-threonylcarbamoyladenosine(37) in tRNA + (sulfur carrier)-H + 5'-deoxyadenosine + L-methionine + A + S-adenosyl-L-homocysteine + 2 H(+)</text>
        <dbReference type="Rhea" id="RHEA:37075"/>
        <dbReference type="Rhea" id="RHEA-COMP:10163"/>
        <dbReference type="Rhea" id="RHEA-COMP:11092"/>
        <dbReference type="Rhea" id="RHEA-COMP:14737"/>
        <dbReference type="Rhea" id="RHEA-COMP:14739"/>
        <dbReference type="ChEBI" id="CHEBI:13193"/>
        <dbReference type="ChEBI" id="CHEBI:15378"/>
        <dbReference type="ChEBI" id="CHEBI:17319"/>
        <dbReference type="ChEBI" id="CHEBI:17499"/>
        <dbReference type="ChEBI" id="CHEBI:29917"/>
        <dbReference type="ChEBI" id="CHEBI:57844"/>
        <dbReference type="ChEBI" id="CHEBI:57856"/>
        <dbReference type="ChEBI" id="CHEBI:59789"/>
        <dbReference type="ChEBI" id="CHEBI:64428"/>
        <dbReference type="ChEBI" id="CHEBI:74418"/>
        <dbReference type="ChEBI" id="CHEBI:74420"/>
        <dbReference type="EC" id="2.8.4.5"/>
    </reaction>
</comment>
<dbReference type="GO" id="GO:0051539">
    <property type="term" value="F:4 iron, 4 sulfur cluster binding"/>
    <property type="evidence" value="ECO:0007669"/>
    <property type="project" value="UniProtKB-KW"/>
</dbReference>
<gene>
    <name evidence="19" type="ORF">BHW43_10695</name>
</gene>
<dbReference type="RefSeq" id="WP_303680523.1">
    <property type="nucleotide sequence ID" value="NZ_MNTG01000047.1"/>
</dbReference>
<keyword evidence="10" id="KW-0408">Iron</keyword>
<evidence type="ECO:0000313" key="20">
    <source>
        <dbReference type="Proteomes" id="UP000186777"/>
    </source>
</evidence>
<dbReference type="InterPro" id="IPR002792">
    <property type="entry name" value="TRAM_dom"/>
</dbReference>
<reference evidence="19 20" key="1">
    <citation type="journal article" date="2016" name="Nat. Biotechnol.">
        <title>Measurement of bacterial replication rates in microbial communities.</title>
        <authorList>
            <person name="Brown C.T."/>
            <person name="Olm M.R."/>
            <person name="Thomas B.C."/>
            <person name="Banfield J.F."/>
        </authorList>
    </citation>
    <scope>NUCLEOTIDE SEQUENCE [LARGE SCALE GENOMIC DNA]</scope>
    <source>
        <strain evidence="19">46_33</strain>
    </source>
</reference>
<protein>
    <recommendedName>
        <fullName evidence="15">Threonylcarbamoyladenosine tRNA methylthiotransferase MtaB</fullName>
        <ecNumber evidence="3">2.8.4.5</ecNumber>
    </recommendedName>
    <alternativeName>
        <fullName evidence="12">tRNA-t(6)A37 methylthiotransferase</fullName>
    </alternativeName>
</protein>
<evidence type="ECO:0000313" key="19">
    <source>
        <dbReference type="EMBL" id="OLA36251.1"/>
    </source>
</evidence>
<dbReference type="InterPro" id="IPR034557">
    <property type="entry name" value="ThrcA_tRNA_MEthiotransferase"/>
</dbReference>
<keyword evidence="9" id="KW-0479">Metal-binding</keyword>
<evidence type="ECO:0000256" key="5">
    <source>
        <dbReference type="ARBA" id="ARBA00022490"/>
    </source>
</evidence>
<feature type="domain" description="MTTase N-terminal" evidence="17">
    <location>
        <begin position="2"/>
        <end position="114"/>
    </location>
</feature>
<keyword evidence="6 19" id="KW-0808">Transferase</keyword>
<dbReference type="PROSITE" id="PS51449">
    <property type="entry name" value="MTTASE_N"/>
    <property type="match status" value="1"/>
</dbReference>
<dbReference type="Pfam" id="PF04055">
    <property type="entry name" value="Radical_SAM"/>
    <property type="match status" value="1"/>
</dbReference>
<dbReference type="FunFam" id="3.80.30.20:FF:000001">
    <property type="entry name" value="tRNA-2-methylthio-N(6)-dimethylallyladenosine synthase 2"/>
    <property type="match status" value="1"/>
</dbReference>
<keyword evidence="4" id="KW-0004">4Fe-4S</keyword>
<dbReference type="NCBIfam" id="TIGR01579">
    <property type="entry name" value="MiaB-like-C"/>
    <property type="match status" value="1"/>
</dbReference>
<dbReference type="SFLD" id="SFLDG01061">
    <property type="entry name" value="methylthiotransferase"/>
    <property type="match status" value="1"/>
</dbReference>
<dbReference type="SMART" id="SM00729">
    <property type="entry name" value="Elp3"/>
    <property type="match status" value="1"/>
</dbReference>
<dbReference type="Gene3D" id="3.80.30.20">
    <property type="entry name" value="tm_1862 like domain"/>
    <property type="match status" value="1"/>
</dbReference>
<dbReference type="InterPro" id="IPR058240">
    <property type="entry name" value="rSAM_sf"/>
</dbReference>
<keyword evidence="11" id="KW-0411">Iron-sulfur</keyword>
<keyword evidence="5" id="KW-0963">Cytoplasm</keyword>
<dbReference type="EMBL" id="MNTG01000047">
    <property type="protein sequence ID" value="OLA36251.1"/>
    <property type="molecule type" value="Genomic_DNA"/>
</dbReference>
<evidence type="ECO:0000259" key="16">
    <source>
        <dbReference type="PROSITE" id="PS50926"/>
    </source>
</evidence>
<dbReference type="InterPro" id="IPR020612">
    <property type="entry name" value="Methylthiotransferase_CS"/>
</dbReference>